<evidence type="ECO:0000313" key="4">
    <source>
        <dbReference type="Proteomes" id="UP000694559"/>
    </source>
</evidence>
<feature type="compositionally biased region" description="Basic and acidic residues" evidence="2">
    <location>
        <begin position="39"/>
        <end position="56"/>
    </location>
</feature>
<dbReference type="Ensembl" id="ENSNNAT00000008720.1">
    <property type="protein sequence ID" value="ENSNNAP00000008318.1"/>
    <property type="gene ID" value="ENSNNAG00000005564.1"/>
</dbReference>
<comment type="similarity">
    <text evidence="1">Belongs to the UPF0561 family.</text>
</comment>
<name>A0A8C6VRY0_NAJNA</name>
<keyword evidence="4" id="KW-1185">Reference proteome</keyword>
<reference evidence="3" key="1">
    <citation type="submission" date="2025-08" db="UniProtKB">
        <authorList>
            <consortium name="Ensembl"/>
        </authorList>
    </citation>
    <scope>IDENTIFICATION</scope>
</reference>
<dbReference type="GeneTree" id="ENSGT00390000001901"/>
<feature type="region of interest" description="Disordered" evidence="2">
    <location>
        <begin position="1"/>
        <end position="96"/>
    </location>
</feature>
<dbReference type="PANTHER" id="PTHR34256:SF1">
    <property type="entry name" value="UPF0561 PROTEIN C2ORF68"/>
    <property type="match status" value="1"/>
</dbReference>
<evidence type="ECO:0000256" key="1">
    <source>
        <dbReference type="ARBA" id="ARBA00006905"/>
    </source>
</evidence>
<proteinExistence type="inferred from homology"/>
<dbReference type="InterPro" id="IPR018888">
    <property type="entry name" value="UPF0561"/>
</dbReference>
<sequence>GGLPLHPRPRAPMDAGRCHPGGRLDMSHGFVRHIRRNQIARDDYDRQVKQAKEQLRRRLTPAPPRPRRPDLQVYRAGRRGDGSSSSSRERRPRGPALFCLEYEADGGQVTSVVVYQDNDPEEVVEKVSAQNQLEPALHEALRQRVQEELEKRRVKR</sequence>
<gene>
    <name evidence="3" type="primary">C2orf68</name>
</gene>
<dbReference type="Pfam" id="PF10573">
    <property type="entry name" value="UPF0561"/>
    <property type="match status" value="1"/>
</dbReference>
<organism evidence="3 4">
    <name type="scientific">Naja naja</name>
    <name type="common">Indian cobra</name>
    <dbReference type="NCBI Taxonomy" id="35670"/>
    <lineage>
        <taxon>Eukaryota</taxon>
        <taxon>Metazoa</taxon>
        <taxon>Chordata</taxon>
        <taxon>Craniata</taxon>
        <taxon>Vertebrata</taxon>
        <taxon>Euteleostomi</taxon>
        <taxon>Lepidosauria</taxon>
        <taxon>Squamata</taxon>
        <taxon>Bifurcata</taxon>
        <taxon>Unidentata</taxon>
        <taxon>Episquamata</taxon>
        <taxon>Toxicofera</taxon>
        <taxon>Serpentes</taxon>
        <taxon>Colubroidea</taxon>
        <taxon>Elapidae</taxon>
        <taxon>Elapinae</taxon>
        <taxon>Naja</taxon>
    </lineage>
</organism>
<dbReference type="PANTHER" id="PTHR34256">
    <property type="entry name" value="UPF0561 PROTEIN C2ORF68"/>
    <property type="match status" value="1"/>
</dbReference>
<reference evidence="3" key="2">
    <citation type="submission" date="2025-09" db="UniProtKB">
        <authorList>
            <consortium name="Ensembl"/>
        </authorList>
    </citation>
    <scope>IDENTIFICATION</scope>
</reference>
<dbReference type="OrthoDB" id="10033037at2759"/>
<dbReference type="AlphaFoldDB" id="A0A8C6VRY0"/>
<dbReference type="OMA" id="FCLEYEG"/>
<evidence type="ECO:0000313" key="3">
    <source>
        <dbReference type="Ensembl" id="ENSNNAP00000008318.1"/>
    </source>
</evidence>
<evidence type="ECO:0000256" key="2">
    <source>
        <dbReference type="SAM" id="MobiDB-lite"/>
    </source>
</evidence>
<accession>A0A8C6VRY0</accession>
<protein>
    <submittedName>
        <fullName evidence="3">Chromosome 2 open reading frame 68</fullName>
    </submittedName>
</protein>
<dbReference type="Proteomes" id="UP000694559">
    <property type="component" value="Unplaced"/>
</dbReference>